<dbReference type="Proteomes" id="UP001431181">
    <property type="component" value="Unassembled WGS sequence"/>
</dbReference>
<proteinExistence type="predicted"/>
<evidence type="ECO:0000313" key="2">
    <source>
        <dbReference type="Proteomes" id="UP001431181"/>
    </source>
</evidence>
<accession>A0ABT3KCA2</accession>
<dbReference type="Gene3D" id="3.30.43.10">
    <property type="entry name" value="Uridine Diphospho-n-acetylenolpyruvylglucosamine Reductase, domain 2"/>
    <property type="match status" value="1"/>
</dbReference>
<name>A0ABT3KCA2_9GAMM</name>
<keyword evidence="2" id="KW-1185">Reference proteome</keyword>
<comment type="caution">
    <text evidence="1">The sequence shown here is derived from an EMBL/GenBank/DDBJ whole genome shotgun (WGS) entry which is preliminary data.</text>
</comment>
<evidence type="ECO:0000313" key="1">
    <source>
        <dbReference type="EMBL" id="MCW4628169.1"/>
    </source>
</evidence>
<protein>
    <submittedName>
        <fullName evidence="1">Uncharacterized protein</fullName>
    </submittedName>
</protein>
<gene>
    <name evidence="1" type="ORF">ONZ52_03720</name>
</gene>
<sequence>MTTTETTIELAAELKAIVGSQYTLTDEDKTKPYSQGIRLGGGKAYAVVRLVAWLRSGSVCKPA</sequence>
<dbReference type="InterPro" id="IPR016167">
    <property type="entry name" value="FAD-bd_PCMH_sub1"/>
</dbReference>
<reference evidence="1" key="1">
    <citation type="submission" date="2022-11" db="EMBL/GenBank/DDBJ databases">
        <title>Marinomonas sp. nov., isolated from marine algae.</title>
        <authorList>
            <person name="Choi D.G."/>
            <person name="Kim J.M."/>
            <person name="Lee J.K."/>
            <person name="Baek J.H."/>
            <person name="Jeon C.O."/>
        </authorList>
    </citation>
    <scope>NUCLEOTIDE SEQUENCE</scope>
    <source>
        <strain evidence="1">KJ51-3</strain>
    </source>
</reference>
<dbReference type="EMBL" id="JAPEUL010000004">
    <property type="protein sequence ID" value="MCW4628169.1"/>
    <property type="molecule type" value="Genomic_DNA"/>
</dbReference>
<dbReference type="RefSeq" id="WP_265217343.1">
    <property type="nucleotide sequence ID" value="NZ_JAPEUL010000004.1"/>
</dbReference>
<organism evidence="1 2">
    <name type="scientific">Marinomonas rhodophyticola</name>
    <dbReference type="NCBI Taxonomy" id="2992803"/>
    <lineage>
        <taxon>Bacteria</taxon>
        <taxon>Pseudomonadati</taxon>
        <taxon>Pseudomonadota</taxon>
        <taxon>Gammaproteobacteria</taxon>
        <taxon>Oceanospirillales</taxon>
        <taxon>Oceanospirillaceae</taxon>
        <taxon>Marinomonas</taxon>
    </lineage>
</organism>